<organism evidence="1 2">
    <name type="scientific">Petrolisthes cinctipes</name>
    <name type="common">Flat porcelain crab</name>
    <dbReference type="NCBI Taxonomy" id="88211"/>
    <lineage>
        <taxon>Eukaryota</taxon>
        <taxon>Metazoa</taxon>
        <taxon>Ecdysozoa</taxon>
        <taxon>Arthropoda</taxon>
        <taxon>Crustacea</taxon>
        <taxon>Multicrustacea</taxon>
        <taxon>Malacostraca</taxon>
        <taxon>Eumalacostraca</taxon>
        <taxon>Eucarida</taxon>
        <taxon>Decapoda</taxon>
        <taxon>Pleocyemata</taxon>
        <taxon>Anomura</taxon>
        <taxon>Galatheoidea</taxon>
        <taxon>Porcellanidae</taxon>
        <taxon>Petrolisthes</taxon>
    </lineage>
</organism>
<dbReference type="Proteomes" id="UP001286313">
    <property type="component" value="Unassembled WGS sequence"/>
</dbReference>
<evidence type="ECO:0000313" key="2">
    <source>
        <dbReference type="Proteomes" id="UP001286313"/>
    </source>
</evidence>
<accession>A0AAE1FHB8</accession>
<protein>
    <submittedName>
        <fullName evidence="1">Uncharacterized protein</fullName>
    </submittedName>
</protein>
<evidence type="ECO:0000313" key="1">
    <source>
        <dbReference type="EMBL" id="KAK3874063.1"/>
    </source>
</evidence>
<gene>
    <name evidence="1" type="ORF">Pcinc_020972</name>
</gene>
<comment type="caution">
    <text evidence="1">The sequence shown here is derived from an EMBL/GenBank/DDBJ whole genome shotgun (WGS) entry which is preliminary data.</text>
</comment>
<name>A0AAE1FHB8_PETCI</name>
<proteinExistence type="predicted"/>
<dbReference type="AlphaFoldDB" id="A0AAE1FHB8"/>
<reference evidence="1" key="1">
    <citation type="submission" date="2023-10" db="EMBL/GenBank/DDBJ databases">
        <title>Genome assemblies of two species of porcelain crab, Petrolisthes cinctipes and Petrolisthes manimaculis (Anomura: Porcellanidae).</title>
        <authorList>
            <person name="Angst P."/>
        </authorList>
    </citation>
    <scope>NUCLEOTIDE SEQUENCE</scope>
    <source>
        <strain evidence="1">PB745_01</strain>
        <tissue evidence="1">Gill</tissue>
    </source>
</reference>
<dbReference type="EMBL" id="JAWQEG010002141">
    <property type="protein sequence ID" value="KAK3874063.1"/>
    <property type="molecule type" value="Genomic_DNA"/>
</dbReference>
<sequence>MPSHKDMKIFFSLEKSELSKVKQLYIRLTDEDLLKRCLQGKTQNSNESLHSRVWKYCPKTKCMSKKIFDFALSYAVLNYNIGYEKAHPGKELALE</sequence>
<keyword evidence="2" id="KW-1185">Reference proteome</keyword>